<dbReference type="SUPFAM" id="SSF55103">
    <property type="entry name" value="FAD-linked oxidases, C-terminal domain"/>
    <property type="match status" value="1"/>
</dbReference>
<keyword evidence="2" id="KW-0285">Flavoprotein</keyword>
<dbReference type="EMBL" id="MWDQ01000024">
    <property type="protein sequence ID" value="OQB75047.1"/>
    <property type="molecule type" value="Genomic_DNA"/>
</dbReference>
<reference evidence="6" key="1">
    <citation type="submission" date="2017-02" db="EMBL/GenBank/DDBJ databases">
        <title>Delving into the versatile metabolic prowess of the omnipresent phylum Bacteroidetes.</title>
        <authorList>
            <person name="Nobu M.K."/>
            <person name="Mei R."/>
            <person name="Narihiro T."/>
            <person name="Kuroda K."/>
            <person name="Liu W.-T."/>
        </authorList>
    </citation>
    <scope>NUCLEOTIDE SEQUENCE</scope>
    <source>
        <strain evidence="6">ADurb.Bin131</strain>
    </source>
</reference>
<accession>A0A1V6CDT1</accession>
<dbReference type="InterPro" id="IPR006094">
    <property type="entry name" value="Oxid_FAD_bind_N"/>
</dbReference>
<feature type="domain" description="FAD-binding PCMH-type" evidence="5">
    <location>
        <begin position="44"/>
        <end position="222"/>
    </location>
</feature>
<dbReference type="InterPro" id="IPR016171">
    <property type="entry name" value="Vanillyl_alc_oxidase_C-sub2"/>
</dbReference>
<dbReference type="PANTHER" id="PTHR42934:SF2">
    <property type="entry name" value="GLYCOLATE OXIDASE SUBUNIT GLCD"/>
    <property type="match status" value="1"/>
</dbReference>
<evidence type="ECO:0000259" key="5">
    <source>
        <dbReference type="PROSITE" id="PS51387"/>
    </source>
</evidence>
<comment type="cofactor">
    <cofactor evidence="1">
        <name>FAD</name>
        <dbReference type="ChEBI" id="CHEBI:57692"/>
    </cofactor>
</comment>
<dbReference type="Gene3D" id="1.10.45.10">
    <property type="entry name" value="Vanillyl-alcohol Oxidase, Chain A, domain 4"/>
    <property type="match status" value="1"/>
</dbReference>
<dbReference type="Gene3D" id="3.30.465.10">
    <property type="match status" value="1"/>
</dbReference>
<sequence length="470" mass="52021">MKTYNILNRNAIDEIEKIVGKKNIITESEGFFNYNHDEFALDEIKHNPEIVVKPSTTEEVSDVMKIASREKFPVVARGGATGLVGGCVPSFGGIVISTERMNRIIEIDEANLMVTLQSGSTLRDFYSSIKRKKLFFPPHPGEESATIGGVISTNAGGTRAIKYGTIRNFTRYVEAVLADGSIITSGGKVIKDSTGYSLLHLLIGSEGTLGIITKAVLSVLPEPEDMITLIIPYKDIKTCLTGVPSILKSSVRPLAIEFIDKKVIEIAQKYTGKHWPSMQGDIFLLIILEGNKEEIEKHCEIIADICLNQGAIDVFIADSQQKQDDILYVRSMVYEALKFETIEILDVSLPPDQMATHISSVDNISAKYNVWLPTYGHAGDGNLHTHIMKITPGGDKITDWKNIFMEIRNEIIFDGIQKGGKISGEHGIGLIKKQYLEMCLGKTSIEIMKKIKQAFDPLYILNPGKIFDPD</sequence>
<organism evidence="6">
    <name type="scientific">candidate division TA06 bacterium ADurb.Bin131</name>
    <dbReference type="NCBI Taxonomy" id="1852827"/>
    <lineage>
        <taxon>Bacteria</taxon>
        <taxon>Bacteria division TA06</taxon>
    </lineage>
</organism>
<dbReference type="InterPro" id="IPR016164">
    <property type="entry name" value="FAD-linked_Oxase-like_C"/>
</dbReference>
<dbReference type="GO" id="GO:0016491">
    <property type="term" value="F:oxidoreductase activity"/>
    <property type="evidence" value="ECO:0007669"/>
    <property type="project" value="UniProtKB-KW"/>
</dbReference>
<dbReference type="Proteomes" id="UP000485562">
    <property type="component" value="Unassembled WGS sequence"/>
</dbReference>
<evidence type="ECO:0000256" key="3">
    <source>
        <dbReference type="ARBA" id="ARBA00022827"/>
    </source>
</evidence>
<gene>
    <name evidence="6" type="ORF">BWX89_00170</name>
</gene>
<dbReference type="InterPro" id="IPR036318">
    <property type="entry name" value="FAD-bd_PCMH-like_sf"/>
</dbReference>
<dbReference type="Gene3D" id="3.30.70.2740">
    <property type="match status" value="1"/>
</dbReference>
<proteinExistence type="predicted"/>
<dbReference type="InterPro" id="IPR051914">
    <property type="entry name" value="FAD-linked_OxidoTrans_Type4"/>
</dbReference>
<dbReference type="Pfam" id="PF01565">
    <property type="entry name" value="FAD_binding_4"/>
    <property type="match status" value="1"/>
</dbReference>
<evidence type="ECO:0000256" key="4">
    <source>
        <dbReference type="ARBA" id="ARBA00023002"/>
    </source>
</evidence>
<dbReference type="EC" id="1.-.-.-" evidence="6"/>
<keyword evidence="4 6" id="KW-0560">Oxidoreductase</keyword>
<dbReference type="InterPro" id="IPR004113">
    <property type="entry name" value="FAD-bd_oxidored_4_C"/>
</dbReference>
<dbReference type="SUPFAM" id="SSF56176">
    <property type="entry name" value="FAD-binding/transporter-associated domain-like"/>
    <property type="match status" value="1"/>
</dbReference>
<dbReference type="PROSITE" id="PS51387">
    <property type="entry name" value="FAD_PCMH"/>
    <property type="match status" value="1"/>
</dbReference>
<evidence type="ECO:0000256" key="1">
    <source>
        <dbReference type="ARBA" id="ARBA00001974"/>
    </source>
</evidence>
<protein>
    <submittedName>
        <fullName evidence="6">FAD-linked oxidoreductase</fullName>
        <ecNumber evidence="6">1.-.-.-</ecNumber>
    </submittedName>
</protein>
<dbReference type="GO" id="GO:0071949">
    <property type="term" value="F:FAD binding"/>
    <property type="evidence" value="ECO:0007669"/>
    <property type="project" value="InterPro"/>
</dbReference>
<dbReference type="FunFam" id="1.10.45.10:FF:000001">
    <property type="entry name" value="D-lactate dehydrogenase mitochondrial"/>
    <property type="match status" value="1"/>
</dbReference>
<dbReference type="Pfam" id="PF02913">
    <property type="entry name" value="FAD-oxidase_C"/>
    <property type="match status" value="1"/>
</dbReference>
<dbReference type="AlphaFoldDB" id="A0A1V6CDT1"/>
<name>A0A1V6CDT1_UNCT6</name>
<dbReference type="InterPro" id="IPR016169">
    <property type="entry name" value="FAD-bd_PCMH_sub2"/>
</dbReference>
<comment type="caution">
    <text evidence="6">The sequence shown here is derived from an EMBL/GenBank/DDBJ whole genome shotgun (WGS) entry which is preliminary data.</text>
</comment>
<dbReference type="PANTHER" id="PTHR42934">
    <property type="entry name" value="GLYCOLATE OXIDASE SUBUNIT GLCD"/>
    <property type="match status" value="1"/>
</dbReference>
<dbReference type="InterPro" id="IPR016166">
    <property type="entry name" value="FAD-bd_PCMH"/>
</dbReference>
<evidence type="ECO:0000256" key="2">
    <source>
        <dbReference type="ARBA" id="ARBA00022630"/>
    </source>
</evidence>
<evidence type="ECO:0000313" key="6">
    <source>
        <dbReference type="EMBL" id="OQB75047.1"/>
    </source>
</evidence>
<keyword evidence="3" id="KW-0274">FAD</keyword>